<dbReference type="Proteomes" id="UP001500305">
    <property type="component" value="Unassembled WGS sequence"/>
</dbReference>
<evidence type="ECO:0000256" key="1">
    <source>
        <dbReference type="SAM" id="MobiDB-lite"/>
    </source>
</evidence>
<evidence type="ECO:0000313" key="2">
    <source>
        <dbReference type="EMBL" id="GAA2274256.1"/>
    </source>
</evidence>
<organism evidence="2 3">
    <name type="scientific">Kitasatospora cystarginea</name>
    <dbReference type="NCBI Taxonomy" id="58350"/>
    <lineage>
        <taxon>Bacteria</taxon>
        <taxon>Bacillati</taxon>
        <taxon>Actinomycetota</taxon>
        <taxon>Actinomycetes</taxon>
        <taxon>Kitasatosporales</taxon>
        <taxon>Streptomycetaceae</taxon>
        <taxon>Kitasatospora</taxon>
    </lineage>
</organism>
<proteinExistence type="predicted"/>
<gene>
    <name evidence="2" type="ORF">GCM10010430_70310</name>
</gene>
<evidence type="ECO:0000313" key="3">
    <source>
        <dbReference type="Proteomes" id="UP001500305"/>
    </source>
</evidence>
<dbReference type="RefSeq" id="WP_344640632.1">
    <property type="nucleotide sequence ID" value="NZ_BAAATR010000049.1"/>
</dbReference>
<keyword evidence="3" id="KW-1185">Reference proteome</keyword>
<protein>
    <submittedName>
        <fullName evidence="2">Uncharacterized protein</fullName>
    </submittedName>
</protein>
<reference evidence="3" key="1">
    <citation type="journal article" date="2019" name="Int. J. Syst. Evol. Microbiol.">
        <title>The Global Catalogue of Microorganisms (GCM) 10K type strain sequencing project: providing services to taxonomists for standard genome sequencing and annotation.</title>
        <authorList>
            <consortium name="The Broad Institute Genomics Platform"/>
            <consortium name="The Broad Institute Genome Sequencing Center for Infectious Disease"/>
            <person name="Wu L."/>
            <person name="Ma J."/>
        </authorList>
    </citation>
    <scope>NUCLEOTIDE SEQUENCE [LARGE SCALE GENOMIC DNA]</scope>
    <source>
        <strain evidence="3">JCM 7356</strain>
    </source>
</reference>
<sequence length="143" mass="14804">MWQQHYVVFPRLLFVLADTGEQAAQHRIRDLQALAGLHSMVEQMLTTVRAGAARLDDLEQDGPGGAVWHTLTAPGGHGAGPGSCRAQRAVQGGRHQGVRPGHQGIGPARASADPVARTIPCLTSPSAGFSGPPPEPGVALGSP</sequence>
<name>A0ABP5RT07_9ACTN</name>
<comment type="caution">
    <text evidence="2">The sequence shown here is derived from an EMBL/GenBank/DDBJ whole genome shotgun (WGS) entry which is preliminary data.</text>
</comment>
<dbReference type="EMBL" id="BAAATR010000049">
    <property type="protein sequence ID" value="GAA2274256.1"/>
    <property type="molecule type" value="Genomic_DNA"/>
</dbReference>
<accession>A0ABP5RT07</accession>
<feature type="region of interest" description="Disordered" evidence="1">
    <location>
        <begin position="65"/>
        <end position="143"/>
    </location>
</feature>